<dbReference type="RefSeq" id="WP_381328738.1">
    <property type="nucleotide sequence ID" value="NZ_JBHTMM010000033.1"/>
</dbReference>
<protein>
    <submittedName>
        <fullName evidence="1">Uncharacterized protein</fullName>
    </submittedName>
</protein>
<dbReference type="Proteomes" id="UP001597058">
    <property type="component" value="Unassembled WGS sequence"/>
</dbReference>
<gene>
    <name evidence="1" type="ORF">ACFQ5X_24800</name>
</gene>
<name>A0ABW3XJ07_9ACTN</name>
<comment type="caution">
    <text evidence="1">The sequence shown here is derived from an EMBL/GenBank/DDBJ whole genome shotgun (WGS) entry which is preliminary data.</text>
</comment>
<evidence type="ECO:0000313" key="2">
    <source>
        <dbReference type="Proteomes" id="UP001597058"/>
    </source>
</evidence>
<dbReference type="EMBL" id="JBHTMM010000033">
    <property type="protein sequence ID" value="MFD1309063.1"/>
    <property type="molecule type" value="Genomic_DNA"/>
</dbReference>
<sequence>MTTPVPPAPVCAPAQVGPCSGCGHPTHRYGLGGCPLCVVCHAPVLAQQAKKPAA</sequence>
<evidence type="ECO:0000313" key="1">
    <source>
        <dbReference type="EMBL" id="MFD1309063.1"/>
    </source>
</evidence>
<organism evidence="1 2">
    <name type="scientific">Streptomyces kaempferi</name>
    <dbReference type="NCBI Taxonomy" id="333725"/>
    <lineage>
        <taxon>Bacteria</taxon>
        <taxon>Bacillati</taxon>
        <taxon>Actinomycetota</taxon>
        <taxon>Actinomycetes</taxon>
        <taxon>Kitasatosporales</taxon>
        <taxon>Streptomycetaceae</taxon>
        <taxon>Streptomyces</taxon>
    </lineage>
</organism>
<accession>A0ABW3XJ07</accession>
<proteinExistence type="predicted"/>
<keyword evidence="2" id="KW-1185">Reference proteome</keyword>
<reference evidence="2" key="1">
    <citation type="journal article" date="2019" name="Int. J. Syst. Evol. Microbiol.">
        <title>The Global Catalogue of Microorganisms (GCM) 10K type strain sequencing project: providing services to taxonomists for standard genome sequencing and annotation.</title>
        <authorList>
            <consortium name="The Broad Institute Genomics Platform"/>
            <consortium name="The Broad Institute Genome Sequencing Center for Infectious Disease"/>
            <person name="Wu L."/>
            <person name="Ma J."/>
        </authorList>
    </citation>
    <scope>NUCLEOTIDE SEQUENCE [LARGE SCALE GENOMIC DNA]</scope>
    <source>
        <strain evidence="2">CGMCC 4.7020</strain>
    </source>
</reference>